<comment type="caution">
    <text evidence="3">The sequence shown here is derived from an EMBL/GenBank/DDBJ whole genome shotgun (WGS) entry which is preliminary data.</text>
</comment>
<protein>
    <submittedName>
        <fullName evidence="3">Alpha/beta hydrolase</fullName>
    </submittedName>
</protein>
<dbReference type="EMBL" id="DXFX01000080">
    <property type="protein sequence ID" value="HIX08066.1"/>
    <property type="molecule type" value="Genomic_DNA"/>
</dbReference>
<evidence type="ECO:0000259" key="2">
    <source>
        <dbReference type="Pfam" id="PF20434"/>
    </source>
</evidence>
<dbReference type="PANTHER" id="PTHR48081:SF6">
    <property type="entry name" value="PEPTIDASE S9 PROLYL OLIGOPEPTIDASE CATALYTIC DOMAIN-CONTAINING PROTEIN"/>
    <property type="match status" value="1"/>
</dbReference>
<reference evidence="3" key="1">
    <citation type="journal article" date="2021" name="PeerJ">
        <title>Extensive microbial diversity within the chicken gut microbiome revealed by metagenomics and culture.</title>
        <authorList>
            <person name="Gilroy R."/>
            <person name="Ravi A."/>
            <person name="Getino M."/>
            <person name="Pursley I."/>
            <person name="Horton D.L."/>
            <person name="Alikhan N.F."/>
            <person name="Baker D."/>
            <person name="Gharbi K."/>
            <person name="Hall N."/>
            <person name="Watson M."/>
            <person name="Adriaenssens E.M."/>
            <person name="Foster-Nyarko E."/>
            <person name="Jarju S."/>
            <person name="Secka A."/>
            <person name="Antonio M."/>
            <person name="Oren A."/>
            <person name="Chaudhuri R.R."/>
            <person name="La Ragione R."/>
            <person name="Hildebrand F."/>
            <person name="Pallen M.J."/>
        </authorList>
    </citation>
    <scope>NUCLEOTIDE SEQUENCE</scope>
    <source>
        <strain evidence="3">811</strain>
    </source>
</reference>
<reference evidence="3" key="2">
    <citation type="submission" date="2021-04" db="EMBL/GenBank/DDBJ databases">
        <authorList>
            <person name="Gilroy R."/>
        </authorList>
    </citation>
    <scope>NUCLEOTIDE SEQUENCE</scope>
    <source>
        <strain evidence="3">811</strain>
    </source>
</reference>
<evidence type="ECO:0000313" key="3">
    <source>
        <dbReference type="EMBL" id="HIX08066.1"/>
    </source>
</evidence>
<evidence type="ECO:0000256" key="1">
    <source>
        <dbReference type="ARBA" id="ARBA00022801"/>
    </source>
</evidence>
<evidence type="ECO:0000313" key="4">
    <source>
        <dbReference type="Proteomes" id="UP000824204"/>
    </source>
</evidence>
<dbReference type="PANTHER" id="PTHR48081">
    <property type="entry name" value="AB HYDROLASE SUPERFAMILY PROTEIN C4A8.06C"/>
    <property type="match status" value="1"/>
</dbReference>
<dbReference type="Gene3D" id="3.40.50.1820">
    <property type="entry name" value="alpha/beta hydrolase"/>
    <property type="match status" value="1"/>
</dbReference>
<dbReference type="AlphaFoldDB" id="A0A9D2AFX6"/>
<dbReference type="GO" id="GO:0016787">
    <property type="term" value="F:hydrolase activity"/>
    <property type="evidence" value="ECO:0007669"/>
    <property type="project" value="UniProtKB-KW"/>
</dbReference>
<gene>
    <name evidence="3" type="ORF">H9741_06330</name>
</gene>
<organism evidence="3 4">
    <name type="scientific">Candidatus Borkfalkia faecipullorum</name>
    <dbReference type="NCBI Taxonomy" id="2838510"/>
    <lineage>
        <taxon>Bacteria</taxon>
        <taxon>Bacillati</taxon>
        <taxon>Bacillota</taxon>
        <taxon>Clostridia</taxon>
        <taxon>Christensenellales</taxon>
        <taxon>Christensenellaceae</taxon>
        <taxon>Candidatus Borkfalkia</taxon>
    </lineage>
</organism>
<dbReference type="Pfam" id="PF20434">
    <property type="entry name" value="BD-FAE"/>
    <property type="match status" value="1"/>
</dbReference>
<name>A0A9D2AFX6_9FIRM</name>
<accession>A0A9D2AFX6</accession>
<sequence length="287" mass="32363">MQYEVIDLYEYFHQPRREARAGKLTAYVHEKIRSQGLRRRRPAILVLPGGSYKFVSPYEAEPVALYYFQKGFNAFVLDYDVLPHTYPYTLEQAAMAMMYIRKTAQETDTLENCVAAIGFSAGGHLLGCISVLPDDPAIRRLFGDEWKKVRPDASVYGYAVVYDDHEGEGPVDSIDNFCNGKLDRKEYQYDDKVSSACSPAFIWTTSDDNSVPVSNSVRLYEAYVSAGVAAELHIFREGNHGLSVCSPEVRRSTQHSDLLAHVGKWLDLSVEFLSSCGLEMQIEQAEE</sequence>
<keyword evidence="1 3" id="KW-0378">Hydrolase</keyword>
<dbReference type="SUPFAM" id="SSF53474">
    <property type="entry name" value="alpha/beta-Hydrolases"/>
    <property type="match status" value="1"/>
</dbReference>
<dbReference type="InterPro" id="IPR050300">
    <property type="entry name" value="GDXG_lipolytic_enzyme"/>
</dbReference>
<dbReference type="InterPro" id="IPR029058">
    <property type="entry name" value="AB_hydrolase_fold"/>
</dbReference>
<dbReference type="InterPro" id="IPR049492">
    <property type="entry name" value="BD-FAE-like_dom"/>
</dbReference>
<feature type="domain" description="BD-FAE-like" evidence="2">
    <location>
        <begin position="40"/>
        <end position="128"/>
    </location>
</feature>
<dbReference type="Proteomes" id="UP000824204">
    <property type="component" value="Unassembled WGS sequence"/>
</dbReference>
<proteinExistence type="predicted"/>